<evidence type="ECO:0008006" key="4">
    <source>
        <dbReference type="Google" id="ProtNLM"/>
    </source>
</evidence>
<dbReference type="EMBL" id="QNSB01000006">
    <property type="protein sequence ID" value="RBP71319.1"/>
    <property type="molecule type" value="Genomic_DNA"/>
</dbReference>
<name>A0A366IJK0_9MICO</name>
<proteinExistence type="predicted"/>
<feature type="compositionally biased region" description="Pro residues" evidence="1">
    <location>
        <begin position="145"/>
        <end position="166"/>
    </location>
</feature>
<feature type="region of interest" description="Disordered" evidence="1">
    <location>
        <begin position="1"/>
        <end position="30"/>
    </location>
</feature>
<dbReference type="Proteomes" id="UP000253509">
    <property type="component" value="Unassembled WGS sequence"/>
</dbReference>
<comment type="caution">
    <text evidence="2">The sequence shown here is derived from an EMBL/GenBank/DDBJ whole genome shotgun (WGS) entry which is preliminary data.</text>
</comment>
<keyword evidence="3" id="KW-1185">Reference proteome</keyword>
<feature type="compositionally biased region" description="Low complexity" evidence="1">
    <location>
        <begin position="135"/>
        <end position="144"/>
    </location>
</feature>
<evidence type="ECO:0000313" key="3">
    <source>
        <dbReference type="Proteomes" id="UP000253509"/>
    </source>
</evidence>
<dbReference type="Gene3D" id="3.30.1330.80">
    <property type="entry name" value="Hypothetical protein, similar to alpha- acetolactate decarboxylase, domain 2"/>
    <property type="match status" value="2"/>
</dbReference>
<feature type="region of interest" description="Disordered" evidence="1">
    <location>
        <begin position="135"/>
        <end position="171"/>
    </location>
</feature>
<feature type="compositionally biased region" description="Low complexity" evidence="1">
    <location>
        <begin position="1"/>
        <end position="17"/>
    </location>
</feature>
<dbReference type="AlphaFoldDB" id="A0A366IJK0"/>
<dbReference type="SUPFAM" id="SSF117856">
    <property type="entry name" value="AF0104/ALDC/Ptd012-like"/>
    <property type="match status" value="2"/>
</dbReference>
<gene>
    <name evidence="2" type="ORF">DFO65_106162</name>
</gene>
<evidence type="ECO:0000313" key="2">
    <source>
        <dbReference type="EMBL" id="RBP71319.1"/>
    </source>
</evidence>
<evidence type="ECO:0000256" key="1">
    <source>
        <dbReference type="SAM" id="MobiDB-lite"/>
    </source>
</evidence>
<sequence length="384" mass="39943">MSAEPATTGPAAADPATVESMTPPPDYPLGRAGETFVHAGPRLHPRIVSVPTAVAVHDVDLLPGAELFTEFGRILSELDVRGAGVEVVSGGFSALPYVRPAYGPDAAHPMHFSAEMSAECPVRVRAGSATLGFRSPASDLRAPAPAAPAPALAPAPPGPAPGPAAPGPAALDPFGHIHASWTDRLGRHRGGHLLPGATIGAEGLRLRVFAYSDVELLSAIDEETGLPTFAPRSRPDHRVAPNPIHDVEVSPTSASSAHQTDQDTVRTGVVSRIRPGQMIDEAVLDVCRAAGFTRAEVRGSLGSTVGAIFEDVNGRGERAEEVVVDWPAAEYTVLRGTVEDSPGEPHVELVAEAVDVHGRVLAGRVRTGANPVAVTFELLLLELP</sequence>
<protein>
    <recommendedName>
        <fullName evidence="4">DNA-binding protein with PD1-like motif</fullName>
    </recommendedName>
</protein>
<dbReference type="RefSeq" id="WP_113904401.1">
    <property type="nucleotide sequence ID" value="NZ_QNSB01000006.1"/>
</dbReference>
<organism evidence="2 3">
    <name type="scientific">Brevibacterium celere</name>
    <dbReference type="NCBI Taxonomy" id="225845"/>
    <lineage>
        <taxon>Bacteria</taxon>
        <taxon>Bacillati</taxon>
        <taxon>Actinomycetota</taxon>
        <taxon>Actinomycetes</taxon>
        <taxon>Micrococcales</taxon>
        <taxon>Brevibacteriaceae</taxon>
        <taxon>Brevibacterium</taxon>
    </lineage>
</organism>
<reference evidence="2 3" key="1">
    <citation type="submission" date="2018-06" db="EMBL/GenBank/DDBJ databases">
        <title>Freshwater and sediment microbial communities from various areas in North America, analyzing microbe dynamics in response to fracking.</title>
        <authorList>
            <person name="Lamendella R."/>
        </authorList>
    </citation>
    <scope>NUCLEOTIDE SEQUENCE [LARGE SCALE GENOMIC DNA]</scope>
    <source>
        <strain evidence="2 3">3b_TX</strain>
    </source>
</reference>
<accession>A0A366IJK0</accession>